<feature type="modified residue" description="4-aspartylphosphate" evidence="5">
    <location>
        <position position="52"/>
    </location>
</feature>
<keyword evidence="4" id="KW-0804">Transcription</keyword>
<keyword evidence="5" id="KW-0597">Phosphoprotein</keyword>
<dbReference type="SUPFAM" id="SSF52172">
    <property type="entry name" value="CheY-like"/>
    <property type="match status" value="1"/>
</dbReference>
<dbReference type="SUPFAM" id="SSF52540">
    <property type="entry name" value="P-loop containing nucleoside triphosphate hydrolases"/>
    <property type="match status" value="1"/>
</dbReference>
<evidence type="ECO:0000313" key="9">
    <source>
        <dbReference type="Proteomes" id="UP000032233"/>
    </source>
</evidence>
<dbReference type="InterPro" id="IPR025662">
    <property type="entry name" value="Sigma_54_int_dom_ATP-bd_1"/>
</dbReference>
<evidence type="ECO:0000256" key="3">
    <source>
        <dbReference type="ARBA" id="ARBA00023015"/>
    </source>
</evidence>
<dbReference type="SMART" id="SM00382">
    <property type="entry name" value="AAA"/>
    <property type="match status" value="1"/>
</dbReference>
<dbReference type="RefSeq" id="WP_044350154.1">
    <property type="nucleotide sequence ID" value="NZ_AZAC01000023.1"/>
</dbReference>
<dbReference type="FunFam" id="3.40.50.300:FF:000006">
    <property type="entry name" value="DNA-binding transcriptional regulator NtrC"/>
    <property type="match status" value="1"/>
</dbReference>
<dbReference type="PROSITE" id="PS00688">
    <property type="entry name" value="SIGMA54_INTERACT_3"/>
    <property type="match status" value="1"/>
</dbReference>
<keyword evidence="9" id="KW-1185">Reference proteome</keyword>
<comment type="caution">
    <text evidence="8">The sequence shown here is derived from an EMBL/GenBank/DDBJ whole genome shotgun (WGS) entry which is preliminary data.</text>
</comment>
<dbReference type="Gene3D" id="3.40.50.2300">
    <property type="match status" value="1"/>
</dbReference>
<dbReference type="CDD" id="cd00009">
    <property type="entry name" value="AAA"/>
    <property type="match status" value="1"/>
</dbReference>
<dbReference type="InParanoid" id="A0A0D2GCU0"/>
<accession>A0A0D2GCU0</accession>
<protein>
    <submittedName>
        <fullName evidence="8">Response regulator</fullName>
    </submittedName>
</protein>
<evidence type="ECO:0000313" key="8">
    <source>
        <dbReference type="EMBL" id="KIX12782.1"/>
    </source>
</evidence>
<evidence type="ECO:0000256" key="1">
    <source>
        <dbReference type="ARBA" id="ARBA00022741"/>
    </source>
</evidence>
<dbReference type="InterPro" id="IPR027417">
    <property type="entry name" value="P-loop_NTPase"/>
</dbReference>
<dbReference type="GO" id="GO:0005524">
    <property type="term" value="F:ATP binding"/>
    <property type="evidence" value="ECO:0007669"/>
    <property type="project" value="UniProtKB-KW"/>
</dbReference>
<gene>
    <name evidence="8" type="ORF">X474_17235</name>
</gene>
<proteinExistence type="predicted"/>
<dbReference type="Gene3D" id="3.40.50.300">
    <property type="entry name" value="P-loop containing nucleotide triphosphate hydrolases"/>
    <property type="match status" value="1"/>
</dbReference>
<dbReference type="InterPro" id="IPR058031">
    <property type="entry name" value="AAA_lid_NorR"/>
</dbReference>
<dbReference type="PROSITE" id="PS00675">
    <property type="entry name" value="SIGMA54_INTERACT_1"/>
    <property type="match status" value="1"/>
</dbReference>
<dbReference type="InterPro" id="IPR002197">
    <property type="entry name" value="HTH_Fis"/>
</dbReference>
<feature type="domain" description="Response regulatory" evidence="7">
    <location>
        <begin position="3"/>
        <end position="117"/>
    </location>
</feature>
<evidence type="ECO:0000256" key="2">
    <source>
        <dbReference type="ARBA" id="ARBA00022840"/>
    </source>
</evidence>
<dbReference type="PANTHER" id="PTHR32071">
    <property type="entry name" value="TRANSCRIPTIONAL REGULATORY PROTEIN"/>
    <property type="match status" value="1"/>
</dbReference>
<dbReference type="InterPro" id="IPR002078">
    <property type="entry name" value="Sigma_54_int"/>
</dbReference>
<dbReference type="OrthoDB" id="9814761at2"/>
<dbReference type="SMART" id="SM00448">
    <property type="entry name" value="REC"/>
    <property type="match status" value="1"/>
</dbReference>
<feature type="domain" description="Sigma-54 factor interaction" evidence="6">
    <location>
        <begin position="142"/>
        <end position="372"/>
    </location>
</feature>
<dbReference type="EMBL" id="AZAC01000023">
    <property type="protein sequence ID" value="KIX12782.1"/>
    <property type="molecule type" value="Genomic_DNA"/>
</dbReference>
<dbReference type="GO" id="GO:0000160">
    <property type="term" value="P:phosphorelay signal transduction system"/>
    <property type="evidence" value="ECO:0007669"/>
    <property type="project" value="InterPro"/>
</dbReference>
<dbReference type="Pfam" id="PF00158">
    <property type="entry name" value="Sigma54_activat"/>
    <property type="match status" value="1"/>
</dbReference>
<reference evidence="8 9" key="1">
    <citation type="submission" date="2013-11" db="EMBL/GenBank/DDBJ databases">
        <title>Metagenomic analysis of a methanogenic consortium involved in long chain n-alkane degradation.</title>
        <authorList>
            <person name="Davidova I.A."/>
            <person name="Callaghan A.V."/>
            <person name="Wawrik B."/>
            <person name="Pruitt S."/>
            <person name="Marks C."/>
            <person name="Duncan K.E."/>
            <person name="Suflita J.M."/>
        </authorList>
    </citation>
    <scope>NUCLEOTIDE SEQUENCE [LARGE SCALE GENOMIC DNA]</scope>
    <source>
        <strain evidence="8 9">SPR</strain>
    </source>
</reference>
<organism evidence="8 9">
    <name type="scientific">Dethiosulfatarculus sandiegensis</name>
    <dbReference type="NCBI Taxonomy" id="1429043"/>
    <lineage>
        <taxon>Bacteria</taxon>
        <taxon>Pseudomonadati</taxon>
        <taxon>Thermodesulfobacteriota</taxon>
        <taxon>Desulfarculia</taxon>
        <taxon>Desulfarculales</taxon>
        <taxon>Desulfarculaceae</taxon>
        <taxon>Dethiosulfatarculus</taxon>
    </lineage>
</organism>
<dbReference type="InterPro" id="IPR001789">
    <property type="entry name" value="Sig_transdc_resp-reg_receiver"/>
</dbReference>
<dbReference type="GO" id="GO:0006355">
    <property type="term" value="P:regulation of DNA-templated transcription"/>
    <property type="evidence" value="ECO:0007669"/>
    <property type="project" value="InterPro"/>
</dbReference>
<sequence length="460" mass="51674">MPEIAVLDDETTLLNSLGMELSDQGYAVHLFGTAHDFSAYFKRNEPDAVLLDLRLPDADGLELLKKVKESTPKTQVIIITAHGNMESAISALKGGAFDYISKPFDLEEIGLVLKKALKQSRLVREVEHRRQRDYQSASLRDFIGQSNLVKELLNTVGKLSQVQNTTILLKGESGTGKDLLAKAIHNMSARASKQFIEINCASLPDNLLESELFGYEKGAFTDARQRKTGLVELADQGTLFLDEVAEMPLTLQAKLLRFLETRSFRRIGGGSQIKVDVMIISATNRDLDQALMHNRFRPDLYYRLNVVPLTVPPLRKRGKDILLLTDHYLTHFSKKFHKPLARLDKKASQAFLDYRWPGNIRELKNLVERLVILCSETITLADLPTSIQKITPRQTPDLNDSLARGGDLDETLSELERQLILEALNKSGGVKSEAARLLGISRFALARKMKRLFADNHDRS</sequence>
<keyword evidence="2" id="KW-0067">ATP-binding</keyword>
<dbReference type="Pfam" id="PF00072">
    <property type="entry name" value="Response_reg"/>
    <property type="match status" value="1"/>
</dbReference>
<dbReference type="PROSITE" id="PS50110">
    <property type="entry name" value="RESPONSE_REGULATORY"/>
    <property type="match status" value="1"/>
</dbReference>
<evidence type="ECO:0000256" key="5">
    <source>
        <dbReference type="PROSITE-ProRule" id="PRU00169"/>
    </source>
</evidence>
<dbReference type="PRINTS" id="PR01590">
    <property type="entry name" value="HTHFIS"/>
</dbReference>
<dbReference type="Gene3D" id="1.10.8.60">
    <property type="match status" value="1"/>
</dbReference>
<keyword evidence="1" id="KW-0547">Nucleotide-binding</keyword>
<keyword evidence="3" id="KW-0805">Transcription regulation</keyword>
<dbReference type="Proteomes" id="UP000032233">
    <property type="component" value="Unassembled WGS sequence"/>
</dbReference>
<evidence type="ECO:0000256" key="4">
    <source>
        <dbReference type="ARBA" id="ARBA00023163"/>
    </source>
</evidence>
<evidence type="ECO:0000259" key="7">
    <source>
        <dbReference type="PROSITE" id="PS50110"/>
    </source>
</evidence>
<dbReference type="SUPFAM" id="SSF46689">
    <property type="entry name" value="Homeodomain-like"/>
    <property type="match status" value="1"/>
</dbReference>
<dbReference type="InterPro" id="IPR009057">
    <property type="entry name" value="Homeodomain-like_sf"/>
</dbReference>
<dbReference type="AlphaFoldDB" id="A0A0D2GCU0"/>
<dbReference type="Pfam" id="PF25601">
    <property type="entry name" value="AAA_lid_14"/>
    <property type="match status" value="1"/>
</dbReference>
<dbReference type="PROSITE" id="PS50045">
    <property type="entry name" value="SIGMA54_INTERACT_4"/>
    <property type="match status" value="1"/>
</dbReference>
<name>A0A0D2GCU0_9BACT</name>
<dbReference type="InterPro" id="IPR003593">
    <property type="entry name" value="AAA+_ATPase"/>
</dbReference>
<dbReference type="Gene3D" id="1.10.10.60">
    <property type="entry name" value="Homeodomain-like"/>
    <property type="match status" value="1"/>
</dbReference>
<dbReference type="InterPro" id="IPR011006">
    <property type="entry name" value="CheY-like_superfamily"/>
</dbReference>
<dbReference type="STRING" id="1429043.X474_17235"/>
<dbReference type="GO" id="GO:0043565">
    <property type="term" value="F:sequence-specific DNA binding"/>
    <property type="evidence" value="ECO:0007669"/>
    <property type="project" value="InterPro"/>
</dbReference>
<dbReference type="InterPro" id="IPR025944">
    <property type="entry name" value="Sigma_54_int_dom_CS"/>
</dbReference>
<dbReference type="Pfam" id="PF02954">
    <property type="entry name" value="HTH_8"/>
    <property type="match status" value="1"/>
</dbReference>
<evidence type="ECO:0000259" key="6">
    <source>
        <dbReference type="PROSITE" id="PS50045"/>
    </source>
</evidence>